<proteinExistence type="predicted"/>
<sequence length="120" mass="13485">MSEMWTKSPNWGMQEIEILHEQGNTAGTICINRNVKGCVASRKGYSAFPKSQMKIKQSQVNTSFTPKSMIAQKHQLFKILSQIINVNSQTSTTPASVNIFYTENNQPLVSTKVSRESFNL</sequence>
<dbReference type="EMBL" id="BPLQ01012350">
    <property type="protein sequence ID" value="GIY64738.1"/>
    <property type="molecule type" value="Genomic_DNA"/>
</dbReference>
<dbReference type="AlphaFoldDB" id="A0AAV4V403"/>
<organism evidence="1 2">
    <name type="scientific">Caerostris darwini</name>
    <dbReference type="NCBI Taxonomy" id="1538125"/>
    <lineage>
        <taxon>Eukaryota</taxon>
        <taxon>Metazoa</taxon>
        <taxon>Ecdysozoa</taxon>
        <taxon>Arthropoda</taxon>
        <taxon>Chelicerata</taxon>
        <taxon>Arachnida</taxon>
        <taxon>Araneae</taxon>
        <taxon>Araneomorphae</taxon>
        <taxon>Entelegynae</taxon>
        <taxon>Araneoidea</taxon>
        <taxon>Araneidae</taxon>
        <taxon>Caerostris</taxon>
    </lineage>
</organism>
<protein>
    <submittedName>
        <fullName evidence="1">Uncharacterized protein</fullName>
    </submittedName>
</protein>
<dbReference type="Proteomes" id="UP001054837">
    <property type="component" value="Unassembled WGS sequence"/>
</dbReference>
<evidence type="ECO:0000313" key="2">
    <source>
        <dbReference type="Proteomes" id="UP001054837"/>
    </source>
</evidence>
<evidence type="ECO:0000313" key="1">
    <source>
        <dbReference type="EMBL" id="GIY64738.1"/>
    </source>
</evidence>
<accession>A0AAV4V403</accession>
<comment type="caution">
    <text evidence="1">The sequence shown here is derived from an EMBL/GenBank/DDBJ whole genome shotgun (WGS) entry which is preliminary data.</text>
</comment>
<gene>
    <name evidence="1" type="ORF">CDAR_302811</name>
</gene>
<keyword evidence="2" id="KW-1185">Reference proteome</keyword>
<reference evidence="1 2" key="1">
    <citation type="submission" date="2021-06" db="EMBL/GenBank/DDBJ databases">
        <title>Caerostris darwini draft genome.</title>
        <authorList>
            <person name="Kono N."/>
            <person name="Arakawa K."/>
        </authorList>
    </citation>
    <scope>NUCLEOTIDE SEQUENCE [LARGE SCALE GENOMIC DNA]</scope>
</reference>
<name>A0AAV4V403_9ARAC</name>